<protein>
    <recommendedName>
        <fullName evidence="10">Transporter</fullName>
    </recommendedName>
</protein>
<evidence type="ECO:0000256" key="7">
    <source>
        <dbReference type="ARBA" id="ARBA00023237"/>
    </source>
</evidence>
<evidence type="ECO:0000256" key="5">
    <source>
        <dbReference type="ARBA" id="ARBA00022692"/>
    </source>
</evidence>
<name>A0A0F5FPI4_9HYPH</name>
<keyword evidence="6" id="KW-0472">Membrane</keyword>
<evidence type="ECO:0000256" key="3">
    <source>
        <dbReference type="ARBA" id="ARBA00022448"/>
    </source>
</evidence>
<dbReference type="STRING" id="443610.VE25_16315"/>
<reference evidence="8 9" key="1">
    <citation type="submission" date="2015-03" db="EMBL/GenBank/DDBJ databases">
        <authorList>
            <person name="Hassan Y.I."/>
            <person name="Lepp D."/>
            <person name="Li X.-Z."/>
            <person name="Zhou T."/>
        </authorList>
    </citation>
    <scope>NUCLEOTIDE SEQUENCE [LARGE SCALE GENOMIC DNA]</scope>
    <source>
        <strain evidence="8 9">BD-c194</strain>
    </source>
</reference>
<evidence type="ECO:0000256" key="4">
    <source>
        <dbReference type="ARBA" id="ARBA00022452"/>
    </source>
</evidence>
<accession>A0A0F5FPI4</accession>
<dbReference type="Proteomes" id="UP000033632">
    <property type="component" value="Unassembled WGS sequence"/>
</dbReference>
<dbReference type="Gene3D" id="1.20.1600.10">
    <property type="entry name" value="Outer membrane efflux proteins (OEP)"/>
    <property type="match status" value="1"/>
</dbReference>
<dbReference type="GO" id="GO:0015288">
    <property type="term" value="F:porin activity"/>
    <property type="evidence" value="ECO:0007669"/>
    <property type="project" value="TreeGrafter"/>
</dbReference>
<comment type="similarity">
    <text evidence="2">Belongs to the outer membrane factor (OMF) (TC 1.B.17) family.</text>
</comment>
<keyword evidence="4" id="KW-1134">Transmembrane beta strand</keyword>
<dbReference type="InterPro" id="IPR003423">
    <property type="entry name" value="OMP_efflux"/>
</dbReference>
<dbReference type="InterPro" id="IPR010130">
    <property type="entry name" value="T1SS_OMP_TolC"/>
</dbReference>
<gene>
    <name evidence="8" type="ORF">VE25_16315</name>
</gene>
<dbReference type="GO" id="GO:0009279">
    <property type="term" value="C:cell outer membrane"/>
    <property type="evidence" value="ECO:0007669"/>
    <property type="project" value="UniProtKB-SubCell"/>
</dbReference>
<keyword evidence="9" id="KW-1185">Reference proteome</keyword>
<proteinExistence type="inferred from homology"/>
<evidence type="ECO:0000256" key="1">
    <source>
        <dbReference type="ARBA" id="ARBA00004442"/>
    </source>
</evidence>
<evidence type="ECO:0000256" key="2">
    <source>
        <dbReference type="ARBA" id="ARBA00007613"/>
    </source>
</evidence>
<organism evidence="8 9">
    <name type="scientific">Devosia geojensis</name>
    <dbReference type="NCBI Taxonomy" id="443610"/>
    <lineage>
        <taxon>Bacteria</taxon>
        <taxon>Pseudomonadati</taxon>
        <taxon>Pseudomonadota</taxon>
        <taxon>Alphaproteobacteria</taxon>
        <taxon>Hyphomicrobiales</taxon>
        <taxon>Devosiaceae</taxon>
        <taxon>Devosia</taxon>
    </lineage>
</organism>
<evidence type="ECO:0000256" key="6">
    <source>
        <dbReference type="ARBA" id="ARBA00023136"/>
    </source>
</evidence>
<dbReference type="SUPFAM" id="SSF56954">
    <property type="entry name" value="Outer membrane efflux proteins (OEP)"/>
    <property type="match status" value="1"/>
</dbReference>
<dbReference type="AlphaFoldDB" id="A0A0F5FPI4"/>
<comment type="subcellular location">
    <subcellularLocation>
        <location evidence="1">Cell outer membrane</location>
    </subcellularLocation>
</comment>
<dbReference type="PANTHER" id="PTHR30026:SF22">
    <property type="entry name" value="OUTER MEMBRANE EFFLUX PROTEIN"/>
    <property type="match status" value="1"/>
</dbReference>
<evidence type="ECO:0000313" key="9">
    <source>
        <dbReference type="Proteomes" id="UP000033632"/>
    </source>
</evidence>
<keyword evidence="7" id="KW-0998">Cell outer membrane</keyword>
<dbReference type="GO" id="GO:1990281">
    <property type="term" value="C:efflux pump complex"/>
    <property type="evidence" value="ECO:0007669"/>
    <property type="project" value="TreeGrafter"/>
</dbReference>
<keyword evidence="3" id="KW-0813">Transport</keyword>
<dbReference type="PANTHER" id="PTHR30026">
    <property type="entry name" value="OUTER MEMBRANE PROTEIN TOLC"/>
    <property type="match status" value="1"/>
</dbReference>
<dbReference type="NCBIfam" id="TIGR01844">
    <property type="entry name" value="type_I_sec_TolC"/>
    <property type="match status" value="1"/>
</dbReference>
<keyword evidence="5" id="KW-0812">Transmembrane</keyword>
<dbReference type="InterPro" id="IPR051906">
    <property type="entry name" value="TolC-like"/>
</dbReference>
<dbReference type="PATRIC" id="fig|443610.3.peg.1558"/>
<dbReference type="EMBL" id="JZEX01000135">
    <property type="protein sequence ID" value="KKB10756.1"/>
    <property type="molecule type" value="Genomic_DNA"/>
</dbReference>
<evidence type="ECO:0000313" key="8">
    <source>
        <dbReference type="EMBL" id="KKB10756.1"/>
    </source>
</evidence>
<evidence type="ECO:0008006" key="10">
    <source>
        <dbReference type="Google" id="ProtNLM"/>
    </source>
</evidence>
<sequence length="443" mass="46986">MTMAWLPASAYAQSLTQALTSAYTNNPDLQASFLAVKSAAEDIALRQAGKRPTIGASLGSNYQWTTAGSEWNDSTSVTAGIQYNQTIFDNFQTDAHIEQARALAELSKYTMRNTEQNVLLSVVDAYMSVVRDTQLVQLRQDNVTFYQAQLQSSRDRLEVGEGTRIDVAQAEARLAQGVASHRAAVASLQTSQATYQRFVGQRPGNLNASHSYSNLVPPSIDEALAQAEARHPAILSAKASIRAAQAGSDAAQAAFGPTINLTGQVGTGLQWSSNAQQLQGAQGISGSVGLSLSVPIYAGGSMGAGVRKANIEQIRSEVTAMSAYDQVRQAVVSSWSGLQNASAQIESANAAVAAQQQVVEGVIQERDLGASTTLDVLDAQAELTTQREGLIQATTSRVVATFSLLAATGRLSAIDLGLPVEIKSADDYTATVQDVWQELRTVD</sequence>
<dbReference type="OrthoDB" id="9789368at2"/>
<comment type="caution">
    <text evidence="8">The sequence shown here is derived from an EMBL/GenBank/DDBJ whole genome shotgun (WGS) entry which is preliminary data.</text>
</comment>
<dbReference type="GO" id="GO:0015562">
    <property type="term" value="F:efflux transmembrane transporter activity"/>
    <property type="evidence" value="ECO:0007669"/>
    <property type="project" value="InterPro"/>
</dbReference>
<dbReference type="Pfam" id="PF02321">
    <property type="entry name" value="OEP"/>
    <property type="match status" value="2"/>
</dbReference>